<keyword evidence="7" id="KW-0113">Calvin cycle</keyword>
<dbReference type="NCBIfam" id="TIGR01509">
    <property type="entry name" value="HAD-SF-IA-v3"/>
    <property type="match status" value="1"/>
</dbReference>
<dbReference type="AlphaFoldDB" id="A0AAW6RIV2"/>
<dbReference type="HAMAP" id="MF_00495">
    <property type="entry name" value="GPH_hydrolase_bact"/>
    <property type="match status" value="1"/>
</dbReference>
<evidence type="ECO:0000313" key="15">
    <source>
        <dbReference type="Proteomes" id="UP001237156"/>
    </source>
</evidence>
<evidence type="ECO:0000256" key="5">
    <source>
        <dbReference type="ARBA" id="ARBA00011233"/>
    </source>
</evidence>
<evidence type="ECO:0000256" key="6">
    <source>
        <dbReference type="ARBA" id="ARBA00013078"/>
    </source>
</evidence>
<dbReference type="GO" id="GO:0046295">
    <property type="term" value="P:glycolate biosynthetic process"/>
    <property type="evidence" value="ECO:0007669"/>
    <property type="project" value="UniProtKB-UniRule"/>
</dbReference>
<protein>
    <recommendedName>
        <fullName evidence="6 13">Phosphoglycolate phosphatase</fullName>
        <shortName evidence="13">PGP</shortName>
        <shortName evidence="13">PGPase</shortName>
        <ecNumber evidence="6 13">3.1.3.18</ecNumber>
    </recommendedName>
</protein>
<dbReference type="GO" id="GO:0006281">
    <property type="term" value="P:DNA repair"/>
    <property type="evidence" value="ECO:0007669"/>
    <property type="project" value="TreeGrafter"/>
</dbReference>
<feature type="binding site" evidence="13">
    <location>
        <position position="13"/>
    </location>
    <ligand>
        <name>Mg(2+)</name>
        <dbReference type="ChEBI" id="CHEBI:18420"/>
    </ligand>
</feature>
<dbReference type="InterPro" id="IPR006439">
    <property type="entry name" value="HAD-SF_hydro_IA"/>
</dbReference>
<evidence type="ECO:0000256" key="10">
    <source>
        <dbReference type="ARBA" id="ARBA00022842"/>
    </source>
</evidence>
<dbReference type="GO" id="GO:0046872">
    <property type="term" value="F:metal ion binding"/>
    <property type="evidence" value="ECO:0007669"/>
    <property type="project" value="UniProtKB-KW"/>
</dbReference>
<evidence type="ECO:0000256" key="13">
    <source>
        <dbReference type="HAMAP-Rule" id="MF_00495"/>
    </source>
</evidence>
<dbReference type="InterPro" id="IPR037512">
    <property type="entry name" value="PGPase_prok"/>
</dbReference>
<dbReference type="SFLD" id="SFLDG01135">
    <property type="entry name" value="C1.5.6:_HAD__Beta-PGM__Phospha"/>
    <property type="match status" value="1"/>
</dbReference>
<accession>A0AAW6RIV2</accession>
<dbReference type="CDD" id="cd16417">
    <property type="entry name" value="HAD_PGPase"/>
    <property type="match status" value="1"/>
</dbReference>
<dbReference type="NCBIfam" id="TIGR01449">
    <property type="entry name" value="PGP_bact"/>
    <property type="match status" value="1"/>
</dbReference>
<feature type="binding site" evidence="13">
    <location>
        <position position="175"/>
    </location>
    <ligand>
        <name>Mg(2+)</name>
        <dbReference type="ChEBI" id="CHEBI:18420"/>
    </ligand>
</feature>
<dbReference type="NCBIfam" id="TIGR01549">
    <property type="entry name" value="HAD-SF-IA-v1"/>
    <property type="match status" value="1"/>
</dbReference>
<keyword evidence="11 13" id="KW-0119">Carbohydrate metabolism</keyword>
<reference evidence="14 15" key="1">
    <citation type="submission" date="2023-04" db="EMBL/GenBank/DDBJ databases">
        <title>Ottowia paracancer sp. nov., isolated from human stomach.</title>
        <authorList>
            <person name="Song Y."/>
        </authorList>
    </citation>
    <scope>NUCLEOTIDE SEQUENCE [LARGE SCALE GENOMIC DNA]</scope>
    <source>
        <strain evidence="14 15">10c7w1</strain>
    </source>
</reference>
<dbReference type="PANTHER" id="PTHR43434">
    <property type="entry name" value="PHOSPHOGLYCOLATE PHOSPHATASE"/>
    <property type="match status" value="1"/>
</dbReference>
<dbReference type="SFLD" id="SFLDG01129">
    <property type="entry name" value="C1.5:_HAD__Beta-PGM__Phosphata"/>
    <property type="match status" value="1"/>
</dbReference>
<dbReference type="SFLD" id="SFLDS00003">
    <property type="entry name" value="Haloacid_Dehalogenase"/>
    <property type="match status" value="1"/>
</dbReference>
<sequence>MPAPIQAVMLDCDGTLVDTLGDFDAALNAMLRQMRRPRIEREQIARFVGRGTEHLLRCVLALQDGGAMPDEATFNQAWAAYLQAYEQVNGTHSRLYPGVREGLAALQAQGLPLACLTNKPQAFARELMRRLGLAPFFRFIHGGDTFARKKPDPLPLLETCRLLGAPPAATLMVGDSRNDAQAARAAGCPVFLLPYGYNYGCPVEQEGADAVLPDLPAIAKRLQAA</sequence>
<dbReference type="PANTHER" id="PTHR43434:SF1">
    <property type="entry name" value="PHOSPHOGLYCOLATE PHOSPHATASE"/>
    <property type="match status" value="1"/>
</dbReference>
<gene>
    <name evidence="14" type="ORF">QB898_01650</name>
</gene>
<evidence type="ECO:0000256" key="1">
    <source>
        <dbReference type="ARBA" id="ARBA00000830"/>
    </source>
</evidence>
<comment type="function">
    <text evidence="12 13">Specifically catalyzes the dephosphorylation of 2-phosphoglycolate. Is involved in the dissimilation of the intracellular 2-phosphoglycolate formed during the DNA repair of 3'-phosphoglycolate ends, a major class of DNA lesions induced by oxidative stress.</text>
</comment>
<dbReference type="GO" id="GO:0019253">
    <property type="term" value="P:reductive pentose-phosphate cycle"/>
    <property type="evidence" value="ECO:0007669"/>
    <property type="project" value="UniProtKB-KW"/>
</dbReference>
<dbReference type="FunFam" id="3.40.50.1000:FF:000022">
    <property type="entry name" value="Phosphoglycolate phosphatase"/>
    <property type="match status" value="1"/>
</dbReference>
<keyword evidence="8 13" id="KW-0479">Metal-binding</keyword>
<keyword evidence="15" id="KW-1185">Reference proteome</keyword>
<evidence type="ECO:0000256" key="3">
    <source>
        <dbReference type="ARBA" id="ARBA00004818"/>
    </source>
</evidence>
<keyword evidence="9 13" id="KW-0378">Hydrolase</keyword>
<proteinExistence type="inferred from homology"/>
<comment type="catalytic activity">
    <reaction evidence="1 13">
        <text>2-phosphoglycolate + H2O = glycolate + phosphate</text>
        <dbReference type="Rhea" id="RHEA:14369"/>
        <dbReference type="ChEBI" id="CHEBI:15377"/>
        <dbReference type="ChEBI" id="CHEBI:29805"/>
        <dbReference type="ChEBI" id="CHEBI:43474"/>
        <dbReference type="ChEBI" id="CHEBI:58033"/>
        <dbReference type="EC" id="3.1.3.18"/>
    </reaction>
</comment>
<organism evidence="14 15">
    <name type="scientific">Ottowia cancrivicina</name>
    <dbReference type="NCBI Taxonomy" id="3040346"/>
    <lineage>
        <taxon>Bacteria</taxon>
        <taxon>Pseudomonadati</taxon>
        <taxon>Pseudomonadota</taxon>
        <taxon>Betaproteobacteria</taxon>
        <taxon>Burkholderiales</taxon>
        <taxon>Comamonadaceae</taxon>
        <taxon>Ottowia</taxon>
    </lineage>
</organism>
<dbReference type="InterPro" id="IPR023214">
    <property type="entry name" value="HAD_sf"/>
</dbReference>
<dbReference type="NCBIfam" id="NF009695">
    <property type="entry name" value="PRK13222.1-2"/>
    <property type="match status" value="1"/>
</dbReference>
<keyword evidence="10 13" id="KW-0460">Magnesium</keyword>
<dbReference type="InterPro" id="IPR050155">
    <property type="entry name" value="HAD-like_hydrolase_sf"/>
</dbReference>
<dbReference type="EMBL" id="JARVII010000002">
    <property type="protein sequence ID" value="MDG9698434.1"/>
    <property type="molecule type" value="Genomic_DNA"/>
</dbReference>
<evidence type="ECO:0000256" key="11">
    <source>
        <dbReference type="ARBA" id="ARBA00023277"/>
    </source>
</evidence>
<dbReference type="InterPro" id="IPR023198">
    <property type="entry name" value="PGP-like_dom2"/>
</dbReference>
<dbReference type="InterPro" id="IPR036412">
    <property type="entry name" value="HAD-like_sf"/>
</dbReference>
<comment type="caution">
    <text evidence="14">The sequence shown here is derived from an EMBL/GenBank/DDBJ whole genome shotgun (WGS) entry which is preliminary data.</text>
</comment>
<dbReference type="Gene3D" id="1.10.150.240">
    <property type="entry name" value="Putative phosphatase, domain 2"/>
    <property type="match status" value="1"/>
</dbReference>
<dbReference type="PRINTS" id="PR00413">
    <property type="entry name" value="HADHALOGNASE"/>
</dbReference>
<comment type="subunit">
    <text evidence="5">Homotrimer.</text>
</comment>
<dbReference type="SUPFAM" id="SSF56784">
    <property type="entry name" value="HAD-like"/>
    <property type="match status" value="1"/>
</dbReference>
<dbReference type="Proteomes" id="UP001237156">
    <property type="component" value="Unassembled WGS sequence"/>
</dbReference>
<comment type="pathway">
    <text evidence="3 13">Organic acid metabolism; glycolate biosynthesis; glycolate from 2-phosphoglycolate: step 1/1.</text>
</comment>
<evidence type="ECO:0000256" key="12">
    <source>
        <dbReference type="ARBA" id="ARBA00059247"/>
    </source>
</evidence>
<comment type="cofactor">
    <cofactor evidence="2 13">
        <name>Mg(2+)</name>
        <dbReference type="ChEBI" id="CHEBI:18420"/>
    </cofactor>
</comment>
<evidence type="ECO:0000256" key="9">
    <source>
        <dbReference type="ARBA" id="ARBA00022801"/>
    </source>
</evidence>
<comment type="similarity">
    <text evidence="4 13">Belongs to the HAD-like hydrolase superfamily. CbbY/CbbZ/Gph/YieH family.</text>
</comment>
<dbReference type="GO" id="GO:0008967">
    <property type="term" value="F:phosphoglycolate phosphatase activity"/>
    <property type="evidence" value="ECO:0007669"/>
    <property type="project" value="UniProtKB-UniRule"/>
</dbReference>
<name>A0AAW6RIV2_9BURK</name>
<evidence type="ECO:0000313" key="14">
    <source>
        <dbReference type="EMBL" id="MDG9698434.1"/>
    </source>
</evidence>
<dbReference type="Gene3D" id="3.40.50.1000">
    <property type="entry name" value="HAD superfamily/HAD-like"/>
    <property type="match status" value="1"/>
</dbReference>
<feature type="binding site" evidence="13">
    <location>
        <position position="11"/>
    </location>
    <ligand>
        <name>Mg(2+)</name>
        <dbReference type="ChEBI" id="CHEBI:18420"/>
    </ligand>
</feature>
<evidence type="ECO:0000256" key="8">
    <source>
        <dbReference type="ARBA" id="ARBA00022723"/>
    </source>
</evidence>
<dbReference type="Pfam" id="PF00702">
    <property type="entry name" value="Hydrolase"/>
    <property type="match status" value="1"/>
</dbReference>
<evidence type="ECO:0000256" key="7">
    <source>
        <dbReference type="ARBA" id="ARBA00022567"/>
    </source>
</evidence>
<dbReference type="EC" id="3.1.3.18" evidence="6 13"/>
<feature type="active site" description="Nucleophile" evidence="13">
    <location>
        <position position="11"/>
    </location>
</feature>
<evidence type="ECO:0000256" key="4">
    <source>
        <dbReference type="ARBA" id="ARBA00006171"/>
    </source>
</evidence>
<evidence type="ECO:0000256" key="2">
    <source>
        <dbReference type="ARBA" id="ARBA00001946"/>
    </source>
</evidence>
<dbReference type="GO" id="GO:0005829">
    <property type="term" value="C:cytosol"/>
    <property type="evidence" value="ECO:0007669"/>
    <property type="project" value="TreeGrafter"/>
</dbReference>
<dbReference type="RefSeq" id="WP_279523536.1">
    <property type="nucleotide sequence ID" value="NZ_JARVII010000002.1"/>
</dbReference>